<keyword evidence="10" id="KW-0275">Fatty acid biosynthesis</keyword>
<accession>A0AA85K3M9</accession>
<evidence type="ECO:0000256" key="4">
    <source>
        <dbReference type="ARBA" id="ARBA00022516"/>
    </source>
</evidence>
<evidence type="ECO:0000256" key="9">
    <source>
        <dbReference type="ARBA" id="ARBA00023128"/>
    </source>
</evidence>
<dbReference type="InterPro" id="IPR001227">
    <property type="entry name" value="Ac_transferase_dom_sf"/>
</dbReference>
<evidence type="ECO:0000256" key="8">
    <source>
        <dbReference type="ARBA" id="ARBA00023098"/>
    </source>
</evidence>
<dbReference type="PANTHER" id="PTHR47170:SF2">
    <property type="entry name" value="MALONYL-COA:ACP TRANSACYLASE (MAT) DOMAIN-CONTAINING PROTEIN"/>
    <property type="match status" value="1"/>
</dbReference>
<dbReference type="EC" id="2.3.1.39" evidence="3"/>
<comment type="similarity">
    <text evidence="11">Belongs to the type II malonyltransferase family.</text>
</comment>
<dbReference type="InterPro" id="IPR052760">
    <property type="entry name" value="Mitochondrial_malonyltrans"/>
</dbReference>
<comment type="pathway">
    <text evidence="2">Lipid metabolism; fatty acid biosynthesis.</text>
</comment>
<keyword evidence="4" id="KW-0444">Lipid biosynthesis</keyword>
<evidence type="ECO:0000256" key="6">
    <source>
        <dbReference type="ARBA" id="ARBA00022832"/>
    </source>
</evidence>
<dbReference type="SUPFAM" id="SSF55048">
    <property type="entry name" value="Probable ACP-binding domain of malonyl-CoA ACP transacylase"/>
    <property type="match status" value="1"/>
</dbReference>
<reference evidence="14" key="1">
    <citation type="submission" date="2022-06" db="EMBL/GenBank/DDBJ databases">
        <authorList>
            <person name="Berger JAMES D."/>
            <person name="Berger JAMES D."/>
        </authorList>
    </citation>
    <scope>NUCLEOTIDE SEQUENCE [LARGE SCALE GENOMIC DNA]</scope>
</reference>
<keyword evidence="6" id="KW-0276">Fatty acid metabolism</keyword>
<dbReference type="InterPro" id="IPR014043">
    <property type="entry name" value="Acyl_transferase_dom"/>
</dbReference>
<name>A0AA85K3M9_TRIRE</name>
<dbReference type="AlphaFoldDB" id="A0AA85K3M9"/>
<dbReference type="SMART" id="SM00827">
    <property type="entry name" value="PKS_AT"/>
    <property type="match status" value="1"/>
</dbReference>
<evidence type="ECO:0000313" key="15">
    <source>
        <dbReference type="WBParaSite" id="TREG1_68480.1"/>
    </source>
</evidence>
<keyword evidence="9" id="KW-0496">Mitochondrion</keyword>
<comment type="subcellular location">
    <subcellularLocation>
        <location evidence="1">Mitochondrion</location>
    </subcellularLocation>
</comment>
<keyword evidence="7" id="KW-0809">Transit peptide</keyword>
<dbReference type="FunFam" id="3.30.70.250:FF:000005">
    <property type="entry name" value="Malonyl-CoA-acyl carrier protein transacylase, mitochondrial"/>
    <property type="match status" value="1"/>
</dbReference>
<evidence type="ECO:0000313" key="14">
    <source>
        <dbReference type="Proteomes" id="UP000050795"/>
    </source>
</evidence>
<dbReference type="PANTHER" id="PTHR47170">
    <property type="entry name" value="MALONYL-COA ACP TRANSACYLASE, ACP-BINDING"/>
    <property type="match status" value="1"/>
</dbReference>
<evidence type="ECO:0000256" key="3">
    <source>
        <dbReference type="ARBA" id="ARBA00013258"/>
    </source>
</evidence>
<dbReference type="Proteomes" id="UP000050795">
    <property type="component" value="Unassembled WGS sequence"/>
</dbReference>
<dbReference type="Gene3D" id="3.40.366.10">
    <property type="entry name" value="Malonyl-Coenzyme A Acyl Carrier Protein, domain 2"/>
    <property type="match status" value="1"/>
</dbReference>
<proteinExistence type="inferred from homology"/>
<organism evidence="14 15">
    <name type="scientific">Trichobilharzia regenti</name>
    <name type="common">Nasal bird schistosome</name>
    <dbReference type="NCBI Taxonomy" id="157069"/>
    <lineage>
        <taxon>Eukaryota</taxon>
        <taxon>Metazoa</taxon>
        <taxon>Spiralia</taxon>
        <taxon>Lophotrochozoa</taxon>
        <taxon>Platyhelminthes</taxon>
        <taxon>Trematoda</taxon>
        <taxon>Digenea</taxon>
        <taxon>Strigeidida</taxon>
        <taxon>Schistosomatoidea</taxon>
        <taxon>Schistosomatidae</taxon>
        <taxon>Trichobilharzia</taxon>
    </lineage>
</organism>
<evidence type="ECO:0000256" key="5">
    <source>
        <dbReference type="ARBA" id="ARBA00022679"/>
    </source>
</evidence>
<dbReference type="GO" id="GO:0005739">
    <property type="term" value="C:mitochondrion"/>
    <property type="evidence" value="ECO:0007669"/>
    <property type="project" value="UniProtKB-SubCell"/>
</dbReference>
<evidence type="ECO:0000259" key="13">
    <source>
        <dbReference type="SMART" id="SM00827"/>
    </source>
</evidence>
<protein>
    <recommendedName>
        <fullName evidence="3">[acyl-carrier-protein] S-malonyltransferase</fullName>
        <ecNumber evidence="3">2.3.1.39</ecNumber>
    </recommendedName>
    <alternativeName>
        <fullName evidence="12">[Acyl-carrier-protein] malonyltransferase</fullName>
    </alternativeName>
</protein>
<dbReference type="InterPro" id="IPR016036">
    <property type="entry name" value="Malonyl_transacylase_ACP-bd"/>
</dbReference>
<reference evidence="15" key="2">
    <citation type="submission" date="2023-11" db="UniProtKB">
        <authorList>
            <consortium name="WormBaseParasite"/>
        </authorList>
    </citation>
    <scope>IDENTIFICATION</scope>
</reference>
<evidence type="ECO:0000256" key="7">
    <source>
        <dbReference type="ARBA" id="ARBA00022946"/>
    </source>
</evidence>
<keyword evidence="14" id="KW-1185">Reference proteome</keyword>
<dbReference type="InterPro" id="IPR016035">
    <property type="entry name" value="Acyl_Trfase/lysoPLipase"/>
</dbReference>
<dbReference type="Gene3D" id="3.30.70.250">
    <property type="entry name" value="Malonyl-CoA ACP transacylase, ACP-binding"/>
    <property type="match status" value="1"/>
</dbReference>
<dbReference type="Pfam" id="PF00698">
    <property type="entry name" value="Acyl_transf_1"/>
    <property type="match status" value="1"/>
</dbReference>
<dbReference type="GO" id="GO:0004314">
    <property type="term" value="F:[acyl-carrier-protein] S-malonyltransferase activity"/>
    <property type="evidence" value="ECO:0007669"/>
    <property type="project" value="UniProtKB-EC"/>
</dbReference>
<keyword evidence="8" id="KW-0443">Lipid metabolism</keyword>
<dbReference type="SUPFAM" id="SSF52151">
    <property type="entry name" value="FabD/lysophospholipase-like"/>
    <property type="match status" value="1"/>
</dbReference>
<evidence type="ECO:0000256" key="2">
    <source>
        <dbReference type="ARBA" id="ARBA00005194"/>
    </source>
</evidence>
<dbReference type="WBParaSite" id="TREG1_68480.1">
    <property type="protein sequence ID" value="TREG1_68480.1"/>
    <property type="gene ID" value="TREG1_68480"/>
</dbReference>
<keyword evidence="5" id="KW-0808">Transferase</keyword>
<evidence type="ECO:0000256" key="1">
    <source>
        <dbReference type="ARBA" id="ARBA00004173"/>
    </source>
</evidence>
<evidence type="ECO:0000256" key="12">
    <source>
        <dbReference type="ARBA" id="ARBA00077751"/>
    </source>
</evidence>
<evidence type="ECO:0000256" key="10">
    <source>
        <dbReference type="ARBA" id="ARBA00023160"/>
    </source>
</evidence>
<dbReference type="GO" id="GO:0006633">
    <property type="term" value="P:fatty acid biosynthetic process"/>
    <property type="evidence" value="ECO:0007669"/>
    <property type="project" value="UniProtKB-KW"/>
</dbReference>
<feature type="domain" description="Malonyl-CoA:ACP transacylase (MAT)" evidence="13">
    <location>
        <begin position="52"/>
        <end position="353"/>
    </location>
</feature>
<sequence length="362" mass="40553">MSYKQLFYNSSRQCKISSVCSDVKTVEKTTKQWFLYNERATDIEPDKTSIILFPGQGAQFVGMGKELVKLPKIKEMFQCANEILRTDILRTCLEGPVSKLSKTIHCQPATYIISLAAIAKLREENDELVRNCVATAGFSVGEITALVFSGALTYEEGLHIIRVRAEAMQKACDQKSGAMLTVFVNPGSPFKLAIAAAINHCEIHHKILNPCCKVANYLYPDCKVLAGNSEAIEYIEEHAAQFGIRRTKRLEVSGAFHTPLMFSVYKTMANSLNRMEDFREPKIPVVSVVDALPYRNAMNIKQKLAMQVTHPVLWEQTLYALYNRPPDVSFPRTIEPGPGRQLGAMLRMTNRGAFSNYISVDV</sequence>
<evidence type="ECO:0000256" key="11">
    <source>
        <dbReference type="ARBA" id="ARBA00061523"/>
    </source>
</evidence>